<sequence length="116" mass="12875">MACRTPIDGLSDTEASSESSSDHSSDSEGKPDQDRPLAACFCCGHRLRKRAVVLLLSMVACQFVCMTLPLLFDDEGQFRWAAALGHWIAAQSHLDAISVISYFIVVVFFFWSPKFI</sequence>
<comment type="caution">
    <text evidence="3">The sequence shown here is derived from an EMBL/GenBank/DDBJ whole genome shotgun (WGS) entry which is preliminary data.</text>
</comment>
<keyword evidence="2" id="KW-0812">Transmembrane</keyword>
<evidence type="ECO:0000256" key="1">
    <source>
        <dbReference type="SAM" id="MobiDB-lite"/>
    </source>
</evidence>
<proteinExistence type="predicted"/>
<evidence type="ECO:0000256" key="2">
    <source>
        <dbReference type="SAM" id="Phobius"/>
    </source>
</evidence>
<feature type="region of interest" description="Disordered" evidence="1">
    <location>
        <begin position="1"/>
        <end position="35"/>
    </location>
</feature>
<dbReference type="EMBL" id="CAJNNW010031793">
    <property type="protein sequence ID" value="CAE8709094.1"/>
    <property type="molecule type" value="Genomic_DNA"/>
</dbReference>
<organism evidence="3 4">
    <name type="scientific">Polarella glacialis</name>
    <name type="common">Dinoflagellate</name>
    <dbReference type="NCBI Taxonomy" id="89957"/>
    <lineage>
        <taxon>Eukaryota</taxon>
        <taxon>Sar</taxon>
        <taxon>Alveolata</taxon>
        <taxon>Dinophyceae</taxon>
        <taxon>Suessiales</taxon>
        <taxon>Suessiaceae</taxon>
        <taxon>Polarella</taxon>
    </lineage>
</organism>
<reference evidence="3" key="1">
    <citation type="submission" date="2021-02" db="EMBL/GenBank/DDBJ databases">
        <authorList>
            <person name="Dougan E. K."/>
            <person name="Rhodes N."/>
            <person name="Thang M."/>
            <person name="Chan C."/>
        </authorList>
    </citation>
    <scope>NUCLEOTIDE SEQUENCE</scope>
</reference>
<protein>
    <submittedName>
        <fullName evidence="3">Uncharacterized protein</fullName>
    </submittedName>
</protein>
<dbReference type="Proteomes" id="UP000626109">
    <property type="component" value="Unassembled WGS sequence"/>
</dbReference>
<accession>A0A813KNZ2</accession>
<keyword evidence="2" id="KW-0472">Membrane</keyword>
<feature type="compositionally biased region" description="Basic and acidic residues" evidence="1">
    <location>
        <begin position="20"/>
        <end position="35"/>
    </location>
</feature>
<evidence type="ECO:0000313" key="3">
    <source>
        <dbReference type="EMBL" id="CAE8709094.1"/>
    </source>
</evidence>
<gene>
    <name evidence="3" type="ORF">PGLA2088_LOCUS35274</name>
</gene>
<feature type="transmembrane region" description="Helical" evidence="2">
    <location>
        <begin position="92"/>
        <end position="111"/>
    </location>
</feature>
<dbReference type="AlphaFoldDB" id="A0A813KNZ2"/>
<evidence type="ECO:0000313" key="4">
    <source>
        <dbReference type="Proteomes" id="UP000626109"/>
    </source>
</evidence>
<name>A0A813KNZ2_POLGL</name>
<feature type="transmembrane region" description="Helical" evidence="2">
    <location>
        <begin position="51"/>
        <end position="72"/>
    </location>
</feature>
<keyword evidence="2" id="KW-1133">Transmembrane helix</keyword>